<name>A0A428YJ91_KIBAR</name>
<feature type="transmembrane region" description="Helical" evidence="1">
    <location>
        <begin position="56"/>
        <end position="73"/>
    </location>
</feature>
<proteinExistence type="predicted"/>
<dbReference type="Proteomes" id="UP000287547">
    <property type="component" value="Unassembled WGS sequence"/>
</dbReference>
<dbReference type="EMBL" id="QHKI01000081">
    <property type="protein sequence ID" value="RSM67653.1"/>
    <property type="molecule type" value="Genomic_DNA"/>
</dbReference>
<evidence type="ECO:0000313" key="3">
    <source>
        <dbReference type="Proteomes" id="UP000287547"/>
    </source>
</evidence>
<evidence type="ECO:0000313" key="2">
    <source>
        <dbReference type="EMBL" id="RSM67653.1"/>
    </source>
</evidence>
<reference evidence="2 3" key="1">
    <citation type="submission" date="2018-05" db="EMBL/GenBank/DDBJ databases">
        <title>Evolution of GPA BGCs.</title>
        <authorList>
            <person name="Waglechner N."/>
            <person name="Wright G.D."/>
        </authorList>
    </citation>
    <scope>NUCLEOTIDE SEQUENCE [LARGE SCALE GENOMIC DNA]</scope>
    <source>
        <strain evidence="2 3">A82846</strain>
    </source>
</reference>
<gene>
    <name evidence="2" type="ORF">DMH04_48555</name>
</gene>
<feature type="transmembrane region" description="Helical" evidence="1">
    <location>
        <begin position="110"/>
        <end position="127"/>
    </location>
</feature>
<dbReference type="AlphaFoldDB" id="A0A428YJ91"/>
<accession>A0A428YJ91</accession>
<feature type="transmembrane region" description="Helical" evidence="1">
    <location>
        <begin position="80"/>
        <end position="98"/>
    </location>
</feature>
<comment type="caution">
    <text evidence="2">The sequence shown here is derived from an EMBL/GenBank/DDBJ whole genome shotgun (WGS) entry which is preliminary data.</text>
</comment>
<sequence length="131" mass="14310">MVMRMVIAIVATVAGAAAVVYSTFLPWYRDRQGRQIPLNELWNGVTTTTTDMANSLFVPIVVAVALSLLGLIIGRRWMMALGAFLSVLVFAVFLGQQMQVEAFASQFRQGFWNTAGGCVLLLIGAITRPSR</sequence>
<organism evidence="2 3">
    <name type="scientific">Kibdelosporangium aridum</name>
    <dbReference type="NCBI Taxonomy" id="2030"/>
    <lineage>
        <taxon>Bacteria</taxon>
        <taxon>Bacillati</taxon>
        <taxon>Actinomycetota</taxon>
        <taxon>Actinomycetes</taxon>
        <taxon>Pseudonocardiales</taxon>
        <taxon>Pseudonocardiaceae</taxon>
        <taxon>Kibdelosporangium</taxon>
    </lineage>
</organism>
<evidence type="ECO:0000256" key="1">
    <source>
        <dbReference type="SAM" id="Phobius"/>
    </source>
</evidence>
<keyword evidence="1" id="KW-0812">Transmembrane</keyword>
<keyword evidence="1" id="KW-0472">Membrane</keyword>
<keyword evidence="1" id="KW-1133">Transmembrane helix</keyword>
<protein>
    <submittedName>
        <fullName evidence="2">Uncharacterized protein</fullName>
    </submittedName>
</protein>